<protein>
    <submittedName>
        <fullName evidence="2">Periplasmic glycine betaine/choline-binding (Lipo)protein of an ABC-type transport system (Osmoprotectant binding protein)</fullName>
    </submittedName>
</protein>
<dbReference type="Gene3D" id="3.40.190.120">
    <property type="entry name" value="Osmoprotection protein (prox), domain 2"/>
    <property type="match status" value="1"/>
</dbReference>
<evidence type="ECO:0000313" key="3">
    <source>
        <dbReference type="Proteomes" id="UP000046155"/>
    </source>
</evidence>
<dbReference type="GO" id="GO:0043190">
    <property type="term" value="C:ATP-binding cassette (ABC) transporter complex"/>
    <property type="evidence" value="ECO:0007669"/>
    <property type="project" value="InterPro"/>
</dbReference>
<dbReference type="InterPro" id="IPR007210">
    <property type="entry name" value="ABC_Gly_betaine_transp_sub-bd"/>
</dbReference>
<dbReference type="GO" id="GO:0022857">
    <property type="term" value="F:transmembrane transporter activity"/>
    <property type="evidence" value="ECO:0007669"/>
    <property type="project" value="InterPro"/>
</dbReference>
<dbReference type="Proteomes" id="UP000046155">
    <property type="component" value="Unassembled WGS sequence"/>
</dbReference>
<dbReference type="RefSeq" id="WP_232294398.1">
    <property type="nucleotide sequence ID" value="NZ_CDRZ01000254.1"/>
</dbReference>
<proteinExistence type="predicted"/>
<dbReference type="Gene3D" id="3.40.190.10">
    <property type="entry name" value="Periplasmic binding protein-like II"/>
    <property type="match status" value="1"/>
</dbReference>
<gene>
    <name evidence="2" type="ORF">SSCH_560023</name>
</gene>
<sequence length="308" mass="34662">MKKSVRILVLMLVLAFALVGVVGCGDSKSDSNGKKPTIIVSSKPPTEGLLLGTMTCQYLEHLGYPVENKVGLGALAVIRPALESGEIDCYWEYTGTVLINIMEQEPSFDGEECYQKVKEYDAKKGILWLDYSPFNNTYGVMVRKDIADKYNLKTISDLVDAVNDGAKIRFASSQEWQERTDGMKHWEQVYDFSYPKKNVVHIALNMTYEALDSKQAEAGLAFTTDARIMGYGLVLLEDDQKVFPVYNPSPLFRKEIIDAYPEIPEQMKKLSQILDEETIMALNKAVDIDKQSVDVVSRNFLKEKGLIE</sequence>
<dbReference type="AlphaFoldDB" id="A0A0B7MGD9"/>
<organism evidence="2 3">
    <name type="scientific">Syntrophaceticus schinkii</name>
    <dbReference type="NCBI Taxonomy" id="499207"/>
    <lineage>
        <taxon>Bacteria</taxon>
        <taxon>Bacillati</taxon>
        <taxon>Bacillota</taxon>
        <taxon>Clostridia</taxon>
        <taxon>Thermoanaerobacterales</taxon>
        <taxon>Thermoanaerobacterales Family III. Incertae Sedis</taxon>
        <taxon>Syntrophaceticus</taxon>
    </lineage>
</organism>
<evidence type="ECO:0000259" key="1">
    <source>
        <dbReference type="Pfam" id="PF04069"/>
    </source>
</evidence>
<dbReference type="PROSITE" id="PS51257">
    <property type="entry name" value="PROKAR_LIPOPROTEIN"/>
    <property type="match status" value="1"/>
</dbReference>
<feature type="domain" description="ABC-type glycine betaine transport system substrate-binding" evidence="1">
    <location>
        <begin position="37"/>
        <end position="303"/>
    </location>
</feature>
<reference evidence="3" key="1">
    <citation type="submission" date="2015-01" db="EMBL/GenBank/DDBJ databases">
        <authorList>
            <person name="Manzoor Shahid"/>
            <person name="Zubair Saima"/>
        </authorList>
    </citation>
    <scope>NUCLEOTIDE SEQUENCE [LARGE SCALE GENOMIC DNA]</scope>
    <source>
        <strain evidence="3">Sp3</strain>
    </source>
</reference>
<dbReference type="Pfam" id="PF04069">
    <property type="entry name" value="OpuAC"/>
    <property type="match status" value="1"/>
</dbReference>
<dbReference type="SUPFAM" id="SSF53850">
    <property type="entry name" value="Periplasmic binding protein-like II"/>
    <property type="match status" value="1"/>
</dbReference>
<evidence type="ECO:0000313" key="2">
    <source>
        <dbReference type="EMBL" id="CEO89689.1"/>
    </source>
</evidence>
<accession>A0A0B7MGD9</accession>
<name>A0A0B7MGD9_9FIRM</name>
<keyword evidence="3" id="KW-1185">Reference proteome</keyword>
<dbReference type="EMBL" id="CDRZ01000254">
    <property type="protein sequence ID" value="CEO89689.1"/>
    <property type="molecule type" value="Genomic_DNA"/>
</dbReference>